<protein>
    <submittedName>
        <fullName evidence="1">Uncharacterized protein</fullName>
    </submittedName>
</protein>
<proteinExistence type="predicted"/>
<accession>A0A974CEX7</accession>
<dbReference type="AlphaFoldDB" id="A0A974CEX7"/>
<reference evidence="2" key="1">
    <citation type="journal article" date="2016" name="Nature">
        <title>Genome evolution in the allotetraploid frog Xenopus laevis.</title>
        <authorList>
            <person name="Session A.M."/>
            <person name="Uno Y."/>
            <person name="Kwon T."/>
            <person name="Chapman J.A."/>
            <person name="Toyoda A."/>
            <person name="Takahashi S."/>
            <person name="Fukui A."/>
            <person name="Hikosaka A."/>
            <person name="Suzuki A."/>
            <person name="Kondo M."/>
            <person name="van Heeringen S.J."/>
            <person name="Quigley I."/>
            <person name="Heinz S."/>
            <person name="Ogino H."/>
            <person name="Ochi H."/>
            <person name="Hellsten U."/>
            <person name="Lyons J.B."/>
            <person name="Simakov O."/>
            <person name="Putnam N."/>
            <person name="Stites J."/>
            <person name="Kuroki Y."/>
            <person name="Tanaka T."/>
            <person name="Michiue T."/>
            <person name="Watanabe M."/>
            <person name="Bogdanovic O."/>
            <person name="Lister R."/>
            <person name="Georgiou G."/>
            <person name="Paranjpe S.S."/>
            <person name="van Kruijsbergen I."/>
            <person name="Shu S."/>
            <person name="Carlson J."/>
            <person name="Kinoshita T."/>
            <person name="Ohta Y."/>
            <person name="Mawaribuchi S."/>
            <person name="Jenkins J."/>
            <person name="Grimwood J."/>
            <person name="Schmutz J."/>
            <person name="Mitros T."/>
            <person name="Mozaffari S.V."/>
            <person name="Suzuki Y."/>
            <person name="Haramoto Y."/>
            <person name="Yamamoto T.S."/>
            <person name="Takagi C."/>
            <person name="Heald R."/>
            <person name="Miller K."/>
            <person name="Haudenschild C."/>
            <person name="Kitzman J."/>
            <person name="Nakayama T."/>
            <person name="Izutsu Y."/>
            <person name="Robert J."/>
            <person name="Fortriede J."/>
            <person name="Burns K."/>
            <person name="Lotay V."/>
            <person name="Karimi K."/>
            <person name="Yasuoka Y."/>
            <person name="Dichmann D.S."/>
            <person name="Flajnik M.F."/>
            <person name="Houston D.W."/>
            <person name="Shendure J."/>
            <person name="DuPasquier L."/>
            <person name="Vize P.D."/>
            <person name="Zorn A.M."/>
            <person name="Ito M."/>
            <person name="Marcotte E.M."/>
            <person name="Wallingford J.B."/>
            <person name="Ito Y."/>
            <person name="Asashima M."/>
            <person name="Ueno N."/>
            <person name="Matsuda Y."/>
            <person name="Veenstra G.J."/>
            <person name="Fujiyama A."/>
            <person name="Harland R.M."/>
            <person name="Taira M."/>
            <person name="Rokhsar D.S."/>
        </authorList>
    </citation>
    <scope>NUCLEOTIDE SEQUENCE [LARGE SCALE GENOMIC DNA]</scope>
    <source>
        <strain evidence="2">J</strain>
    </source>
</reference>
<dbReference type="Proteomes" id="UP000694892">
    <property type="component" value="Chromosome 7L"/>
</dbReference>
<dbReference type="EMBL" id="CM004478">
    <property type="protein sequence ID" value="OCT72044.1"/>
    <property type="molecule type" value="Genomic_DNA"/>
</dbReference>
<name>A0A974CEX7_XENLA</name>
<sequence>MPPKLLCGVFLIHRLPNASFFHVSNFYFTRECDHSVYPSPSLLDRVSITSHRWCLVHTNCMSDGSHIVQYIATPTSGSKCDRKRVAPVCQTHVDSRNIIN</sequence>
<organism evidence="1 2">
    <name type="scientific">Xenopus laevis</name>
    <name type="common">African clawed frog</name>
    <dbReference type="NCBI Taxonomy" id="8355"/>
    <lineage>
        <taxon>Eukaryota</taxon>
        <taxon>Metazoa</taxon>
        <taxon>Chordata</taxon>
        <taxon>Craniata</taxon>
        <taxon>Vertebrata</taxon>
        <taxon>Euteleostomi</taxon>
        <taxon>Amphibia</taxon>
        <taxon>Batrachia</taxon>
        <taxon>Anura</taxon>
        <taxon>Pipoidea</taxon>
        <taxon>Pipidae</taxon>
        <taxon>Xenopodinae</taxon>
        <taxon>Xenopus</taxon>
        <taxon>Xenopus</taxon>
    </lineage>
</organism>
<evidence type="ECO:0000313" key="1">
    <source>
        <dbReference type="EMBL" id="OCT72044.1"/>
    </source>
</evidence>
<evidence type="ECO:0000313" key="2">
    <source>
        <dbReference type="Proteomes" id="UP000694892"/>
    </source>
</evidence>
<gene>
    <name evidence="1" type="ORF">XELAEV_18035023mg</name>
</gene>